<dbReference type="EMBL" id="KZ819298">
    <property type="protein sequence ID" value="PWN96782.1"/>
    <property type="molecule type" value="Genomic_DNA"/>
</dbReference>
<reference evidence="2 3" key="1">
    <citation type="journal article" date="2018" name="Mol. Biol. Evol.">
        <title>Broad Genomic Sampling Reveals a Smut Pathogenic Ancestry of the Fungal Clade Ustilaginomycotina.</title>
        <authorList>
            <person name="Kijpornyongpan T."/>
            <person name="Mondo S.J."/>
            <person name="Barry K."/>
            <person name="Sandor L."/>
            <person name="Lee J."/>
            <person name="Lipzen A."/>
            <person name="Pangilinan J."/>
            <person name="LaButti K."/>
            <person name="Hainaut M."/>
            <person name="Henrissat B."/>
            <person name="Grigoriev I.V."/>
            <person name="Spatafora J.W."/>
            <person name="Aime M.C."/>
        </authorList>
    </citation>
    <scope>NUCLEOTIDE SEQUENCE [LARGE SCALE GENOMIC DNA]</scope>
    <source>
        <strain evidence="2 3">MCA 4186</strain>
    </source>
</reference>
<name>A0A316Z751_9BASI</name>
<sequence length="233" mass="24566">MAKLLANGFSIGAALAPEGINLNSKPGGGRSAAAAADDIRNYTLGMPAPGEAYTQHIFPRTSGPYSLGAIRAAAEERAQEAPQPNKELAAFARRSGRLAHFNALPYHTLGLSLLRTGTDLTARWPKQEEQDAGRTLSKGLSKAARPRLPGEALPVLRLPRPSPTPPTTPPLHSTSSGDVYQPSRQLASSPRLRAAARARVAATRSRMLVALQNLAQAAAQPQVISSDGDPPLH</sequence>
<evidence type="ECO:0000256" key="1">
    <source>
        <dbReference type="SAM" id="MobiDB-lite"/>
    </source>
</evidence>
<feature type="compositionally biased region" description="Low complexity" evidence="1">
    <location>
        <begin position="183"/>
        <end position="192"/>
    </location>
</feature>
<evidence type="ECO:0000313" key="2">
    <source>
        <dbReference type="EMBL" id="PWN96782.1"/>
    </source>
</evidence>
<feature type="region of interest" description="Disordered" evidence="1">
    <location>
        <begin position="124"/>
        <end position="192"/>
    </location>
</feature>
<feature type="compositionally biased region" description="Pro residues" evidence="1">
    <location>
        <begin position="160"/>
        <end position="169"/>
    </location>
</feature>
<protein>
    <submittedName>
        <fullName evidence="2">Uncharacterized protein</fullName>
    </submittedName>
</protein>
<dbReference type="Proteomes" id="UP000245946">
    <property type="component" value="Unassembled WGS sequence"/>
</dbReference>
<dbReference type="AlphaFoldDB" id="A0A316Z751"/>
<accession>A0A316Z751</accession>
<gene>
    <name evidence="2" type="ORF">FA09DRAFT_340129</name>
</gene>
<keyword evidence="3" id="KW-1185">Reference proteome</keyword>
<proteinExistence type="predicted"/>
<dbReference type="GeneID" id="37271833"/>
<organism evidence="2 3">
    <name type="scientific">Tilletiopsis washingtonensis</name>
    <dbReference type="NCBI Taxonomy" id="58919"/>
    <lineage>
        <taxon>Eukaryota</taxon>
        <taxon>Fungi</taxon>
        <taxon>Dikarya</taxon>
        <taxon>Basidiomycota</taxon>
        <taxon>Ustilaginomycotina</taxon>
        <taxon>Exobasidiomycetes</taxon>
        <taxon>Entylomatales</taxon>
        <taxon>Entylomatales incertae sedis</taxon>
        <taxon>Tilletiopsis</taxon>
    </lineage>
</organism>
<evidence type="ECO:0000313" key="3">
    <source>
        <dbReference type="Proteomes" id="UP000245946"/>
    </source>
</evidence>
<dbReference type="RefSeq" id="XP_025597061.1">
    <property type="nucleotide sequence ID" value="XM_025744289.1"/>
</dbReference>